<name>A0A2P2NGV6_RHIMU</name>
<protein>
    <submittedName>
        <fullName evidence="1">Uncharacterized protein</fullName>
    </submittedName>
</protein>
<dbReference type="AlphaFoldDB" id="A0A2P2NGV6"/>
<dbReference type="EMBL" id="GGEC01061231">
    <property type="protein sequence ID" value="MBX41715.1"/>
    <property type="molecule type" value="Transcribed_RNA"/>
</dbReference>
<evidence type="ECO:0000313" key="1">
    <source>
        <dbReference type="EMBL" id="MBX41715.1"/>
    </source>
</evidence>
<sequence>MIRVMMTMNIFWQKLGSLSGGNFPSPRAKSIRIALLLSSDLSYLFSFSASVS</sequence>
<organism evidence="1">
    <name type="scientific">Rhizophora mucronata</name>
    <name type="common">Asiatic mangrove</name>
    <dbReference type="NCBI Taxonomy" id="61149"/>
    <lineage>
        <taxon>Eukaryota</taxon>
        <taxon>Viridiplantae</taxon>
        <taxon>Streptophyta</taxon>
        <taxon>Embryophyta</taxon>
        <taxon>Tracheophyta</taxon>
        <taxon>Spermatophyta</taxon>
        <taxon>Magnoliopsida</taxon>
        <taxon>eudicotyledons</taxon>
        <taxon>Gunneridae</taxon>
        <taxon>Pentapetalae</taxon>
        <taxon>rosids</taxon>
        <taxon>fabids</taxon>
        <taxon>Malpighiales</taxon>
        <taxon>Rhizophoraceae</taxon>
        <taxon>Rhizophora</taxon>
    </lineage>
</organism>
<reference evidence="1" key="1">
    <citation type="submission" date="2018-02" db="EMBL/GenBank/DDBJ databases">
        <title>Rhizophora mucronata_Transcriptome.</title>
        <authorList>
            <person name="Meera S.P."/>
            <person name="Sreeshan A."/>
            <person name="Augustine A."/>
        </authorList>
    </citation>
    <scope>NUCLEOTIDE SEQUENCE</scope>
    <source>
        <tissue evidence="1">Leaf</tissue>
    </source>
</reference>
<accession>A0A2P2NGV6</accession>
<proteinExistence type="predicted"/>